<keyword evidence="4" id="KW-0328">Glycosyltransferase</keyword>
<reference evidence="4" key="1">
    <citation type="submission" date="2024-06" db="EMBL/GenBank/DDBJ databases">
        <title>Streptomyces sp. strain HUAS MG91 genome sequences.</title>
        <authorList>
            <person name="Mo P."/>
        </authorList>
    </citation>
    <scope>NUCLEOTIDE SEQUENCE</scope>
    <source>
        <strain evidence="4">HUAS MG91</strain>
    </source>
</reference>
<dbReference type="PANTHER" id="PTHR12526:SF630">
    <property type="entry name" value="GLYCOSYLTRANSFERASE"/>
    <property type="match status" value="1"/>
</dbReference>
<dbReference type="Gene3D" id="3.40.50.2000">
    <property type="entry name" value="Glycogen Phosphorylase B"/>
    <property type="match status" value="2"/>
</dbReference>
<dbReference type="AlphaFoldDB" id="A0AAU8ISC9"/>
<organism evidence="4">
    <name type="scientific">Streptomyces tabacisoli</name>
    <dbReference type="NCBI Taxonomy" id="3156398"/>
    <lineage>
        <taxon>Bacteria</taxon>
        <taxon>Bacillati</taxon>
        <taxon>Actinomycetota</taxon>
        <taxon>Actinomycetes</taxon>
        <taxon>Kitasatosporales</taxon>
        <taxon>Streptomycetaceae</taxon>
        <taxon>Streptomyces</taxon>
    </lineage>
</organism>
<accession>A0AAU8ISC9</accession>
<evidence type="ECO:0000313" key="4">
    <source>
        <dbReference type="EMBL" id="XCJ71285.1"/>
    </source>
</evidence>
<evidence type="ECO:0000256" key="1">
    <source>
        <dbReference type="ARBA" id="ARBA00021292"/>
    </source>
</evidence>
<name>A0AAU8ISC9_9ACTN</name>
<protein>
    <recommendedName>
        <fullName evidence="1">D-inositol 3-phosphate glycosyltransferase</fullName>
    </recommendedName>
</protein>
<dbReference type="PANTHER" id="PTHR12526">
    <property type="entry name" value="GLYCOSYLTRANSFERASE"/>
    <property type="match status" value="1"/>
</dbReference>
<dbReference type="Pfam" id="PF00534">
    <property type="entry name" value="Glycos_transf_1"/>
    <property type="match status" value="1"/>
</dbReference>
<dbReference type="GO" id="GO:0016757">
    <property type="term" value="F:glycosyltransferase activity"/>
    <property type="evidence" value="ECO:0007669"/>
    <property type="project" value="UniProtKB-KW"/>
</dbReference>
<evidence type="ECO:0000259" key="3">
    <source>
        <dbReference type="Pfam" id="PF00534"/>
    </source>
</evidence>
<dbReference type="InterPro" id="IPR001296">
    <property type="entry name" value="Glyco_trans_1"/>
</dbReference>
<feature type="domain" description="Glycosyl transferase family 1" evidence="3">
    <location>
        <begin position="202"/>
        <end position="360"/>
    </location>
</feature>
<dbReference type="SUPFAM" id="SSF53756">
    <property type="entry name" value="UDP-Glycosyltransferase/glycogen phosphorylase"/>
    <property type="match status" value="1"/>
</dbReference>
<proteinExistence type="predicted"/>
<dbReference type="KEGG" id="stac:ABII15_15455"/>
<evidence type="ECO:0000256" key="2">
    <source>
        <dbReference type="ARBA" id="ARBA00022679"/>
    </source>
</evidence>
<dbReference type="RefSeq" id="WP_353942903.1">
    <property type="nucleotide sequence ID" value="NZ_CP159534.1"/>
</dbReference>
<dbReference type="EMBL" id="CP159534">
    <property type="protein sequence ID" value="XCJ71285.1"/>
    <property type="molecule type" value="Genomic_DNA"/>
</dbReference>
<sequence>MTTATRERDLYLVANSTDELGGVTAWTHQMARLFQTAGHRVHVIGVHRADLKMAVPETPDYPVTALYPEHPLTARPMRGRRRFSVPARRREARRLAAKKRAIAELDTILGQARPGSVVVVTQVWPMEWLRETDTSHLTLIGMSHESFAYSRACHRYHWVKRHYPHVDRWLALTQEDADIWTAEGLDNVGFMPNALAHLPAVPSPRTANVVCSIGRLADQKGIDMLLDTWAKVAPHRPGWELHLYGAGTDEPALRRQATELGLDGSVRWQGRTDDVPAALAASSVFVQSSRGEGFPLALMEAMASGVPCAAFDCAPGVREIVRDGEDGLLAPAGDLDALADRLLRLTGNPRLRDAMGERARANVQRFSEARVLDMWEELFALLER</sequence>
<keyword evidence="2 4" id="KW-0808">Transferase</keyword>
<gene>
    <name evidence="4" type="ORF">ABII15_15455</name>
</gene>